<organism evidence="1 2">
    <name type="scientific">Temnothorax longispinosus</name>
    <dbReference type="NCBI Taxonomy" id="300112"/>
    <lineage>
        <taxon>Eukaryota</taxon>
        <taxon>Metazoa</taxon>
        <taxon>Ecdysozoa</taxon>
        <taxon>Arthropoda</taxon>
        <taxon>Hexapoda</taxon>
        <taxon>Insecta</taxon>
        <taxon>Pterygota</taxon>
        <taxon>Neoptera</taxon>
        <taxon>Endopterygota</taxon>
        <taxon>Hymenoptera</taxon>
        <taxon>Apocrita</taxon>
        <taxon>Aculeata</taxon>
        <taxon>Formicoidea</taxon>
        <taxon>Formicidae</taxon>
        <taxon>Myrmicinae</taxon>
        <taxon>Temnothorax</taxon>
    </lineage>
</organism>
<name>A0A4S2KWP1_9HYME</name>
<sequence length="199" mass="22454">MVRECQTREWRNYETAWNKEKSRKGKKEIKEAAARCRHLDHGTHFASLISRKDSVRVTGFSGCRGSWGPEAPLRSLTVCAIRGYRKELKGQQWQCLEVHPVDSALTSGDYAIQKANQEIQQRADIIDHTKVMNQYIAGNAFCLRVGWLRAGAELSIGPALVPASHLLAQPGHCPVPEIFENWSNWTLRRFVGTKEAADP</sequence>
<keyword evidence="2" id="KW-1185">Reference proteome</keyword>
<dbReference type="Proteomes" id="UP000310200">
    <property type="component" value="Unassembled WGS sequence"/>
</dbReference>
<accession>A0A4S2KWP1</accession>
<dbReference type="EMBL" id="QBLH01001220">
    <property type="protein sequence ID" value="TGZ52598.1"/>
    <property type="molecule type" value="Genomic_DNA"/>
</dbReference>
<proteinExistence type="predicted"/>
<evidence type="ECO:0000313" key="2">
    <source>
        <dbReference type="Proteomes" id="UP000310200"/>
    </source>
</evidence>
<gene>
    <name evidence="1" type="ORF">DBV15_07108</name>
</gene>
<protein>
    <submittedName>
        <fullName evidence="1">Uncharacterized protein</fullName>
    </submittedName>
</protein>
<reference evidence="1 2" key="1">
    <citation type="journal article" date="2019" name="Philos. Trans. R. Soc. Lond., B, Biol. Sci.">
        <title>Ant behaviour and brain gene expression of defending hosts depend on the ecological success of the intruding social parasite.</title>
        <authorList>
            <person name="Kaur R."/>
            <person name="Stoldt M."/>
            <person name="Jongepier E."/>
            <person name="Feldmeyer B."/>
            <person name="Menzel F."/>
            <person name="Bornberg-Bauer E."/>
            <person name="Foitzik S."/>
        </authorList>
    </citation>
    <scope>NUCLEOTIDE SEQUENCE [LARGE SCALE GENOMIC DNA]</scope>
    <source>
        <tissue evidence="1">Whole body</tissue>
    </source>
</reference>
<comment type="caution">
    <text evidence="1">The sequence shown here is derived from an EMBL/GenBank/DDBJ whole genome shotgun (WGS) entry which is preliminary data.</text>
</comment>
<feature type="non-terminal residue" evidence="1">
    <location>
        <position position="199"/>
    </location>
</feature>
<evidence type="ECO:0000313" key="1">
    <source>
        <dbReference type="EMBL" id="TGZ52598.1"/>
    </source>
</evidence>
<dbReference type="AlphaFoldDB" id="A0A4S2KWP1"/>